<dbReference type="InterPro" id="IPR025241">
    <property type="entry name" value="DUF4190"/>
</dbReference>
<keyword evidence="2" id="KW-1133">Transmembrane helix</keyword>
<evidence type="ECO:0000256" key="2">
    <source>
        <dbReference type="SAM" id="Phobius"/>
    </source>
</evidence>
<keyword evidence="2" id="KW-0472">Membrane</keyword>
<evidence type="ECO:0000259" key="3">
    <source>
        <dbReference type="Pfam" id="PF13828"/>
    </source>
</evidence>
<feature type="compositionally biased region" description="Low complexity" evidence="1">
    <location>
        <begin position="13"/>
        <end position="24"/>
    </location>
</feature>
<gene>
    <name evidence="4" type="ORF">AB3X52_07790</name>
</gene>
<organism evidence="4 5">
    <name type="scientific">Nocardioides eburneus</name>
    <dbReference type="NCBI Taxonomy" id="3231482"/>
    <lineage>
        <taxon>Bacteria</taxon>
        <taxon>Bacillati</taxon>
        <taxon>Actinomycetota</taxon>
        <taxon>Actinomycetes</taxon>
        <taxon>Propionibacteriales</taxon>
        <taxon>Nocardioidaceae</taxon>
        <taxon>Nocardioides</taxon>
    </lineage>
</organism>
<feature type="transmembrane region" description="Helical" evidence="2">
    <location>
        <begin position="82"/>
        <end position="106"/>
    </location>
</feature>
<feature type="region of interest" description="Disordered" evidence="1">
    <location>
        <begin position="1"/>
        <end position="24"/>
    </location>
</feature>
<protein>
    <submittedName>
        <fullName evidence="4">DUF4190 domain-containing protein</fullName>
    </submittedName>
</protein>
<comment type="caution">
    <text evidence="4">The sequence shown here is derived from an EMBL/GenBank/DDBJ whole genome shotgun (WGS) entry which is preliminary data.</text>
</comment>
<feature type="domain" description="DUF4190" evidence="3">
    <location>
        <begin position="29"/>
        <end position="95"/>
    </location>
</feature>
<name>A0ABV3SY96_9ACTN</name>
<dbReference type="Pfam" id="PF13828">
    <property type="entry name" value="DUF4190"/>
    <property type="match status" value="1"/>
</dbReference>
<keyword evidence="2" id="KW-0812">Transmembrane</keyword>
<dbReference type="RefSeq" id="WP_367992970.1">
    <property type="nucleotide sequence ID" value="NZ_JBFPJR010000010.1"/>
</dbReference>
<evidence type="ECO:0000256" key="1">
    <source>
        <dbReference type="SAM" id="MobiDB-lite"/>
    </source>
</evidence>
<feature type="compositionally biased region" description="Pro residues" evidence="1">
    <location>
        <begin position="1"/>
        <end position="12"/>
    </location>
</feature>
<evidence type="ECO:0000313" key="5">
    <source>
        <dbReference type="Proteomes" id="UP001556631"/>
    </source>
</evidence>
<keyword evidence="5" id="KW-1185">Reference proteome</keyword>
<proteinExistence type="predicted"/>
<reference evidence="4 5" key="1">
    <citation type="submission" date="2024-07" db="EMBL/GenBank/DDBJ databases">
        <authorList>
            <person name="Lee S."/>
            <person name="Kang M."/>
        </authorList>
    </citation>
    <scope>NUCLEOTIDE SEQUENCE [LARGE SCALE GENOMIC DNA]</scope>
    <source>
        <strain evidence="4 5">DS6</strain>
    </source>
</reference>
<sequence length="114" mass="11921">MSYGTPPPPPPSYGGAPYGQQQPQSTNGKAIAALVLGILGVFPCCSIFIFGILGIVFGSIAKKEIENSNGAQKGLGMAKWGLYLGIAGIVLAVLYWILYAVGAVHYNATFQKNS</sequence>
<evidence type="ECO:0000313" key="4">
    <source>
        <dbReference type="EMBL" id="MEX0427515.1"/>
    </source>
</evidence>
<accession>A0ABV3SY96</accession>
<dbReference type="EMBL" id="JBFPJR010000010">
    <property type="protein sequence ID" value="MEX0427515.1"/>
    <property type="molecule type" value="Genomic_DNA"/>
</dbReference>
<dbReference type="Proteomes" id="UP001556631">
    <property type="component" value="Unassembled WGS sequence"/>
</dbReference>
<feature type="transmembrane region" description="Helical" evidence="2">
    <location>
        <begin position="31"/>
        <end position="61"/>
    </location>
</feature>